<evidence type="ECO:0008006" key="4">
    <source>
        <dbReference type="Google" id="ProtNLM"/>
    </source>
</evidence>
<gene>
    <name evidence="2" type="ORF">SCARR_00989</name>
</gene>
<feature type="chain" id="PRO_5025510125" description="PEP-CTERM protein-sorting domain-containing protein" evidence="1">
    <location>
        <begin position="19"/>
        <end position="235"/>
    </location>
</feature>
<evidence type="ECO:0000256" key="1">
    <source>
        <dbReference type="SAM" id="SignalP"/>
    </source>
</evidence>
<name>A0A6C2UI99_9BACT</name>
<dbReference type="Proteomes" id="UP000346198">
    <property type="component" value="Unassembled WGS sequence"/>
</dbReference>
<reference evidence="2 3" key="1">
    <citation type="submission" date="2019-04" db="EMBL/GenBank/DDBJ databases">
        <authorList>
            <person name="Van Vliet M D."/>
        </authorList>
    </citation>
    <scope>NUCLEOTIDE SEQUENCE [LARGE SCALE GENOMIC DNA]</scope>
    <source>
        <strain evidence="2 3">F21</strain>
    </source>
</reference>
<evidence type="ECO:0000313" key="3">
    <source>
        <dbReference type="Proteomes" id="UP000346198"/>
    </source>
</evidence>
<organism evidence="2 3">
    <name type="scientific">Pontiella sulfatireligans</name>
    <dbReference type="NCBI Taxonomy" id="2750658"/>
    <lineage>
        <taxon>Bacteria</taxon>
        <taxon>Pseudomonadati</taxon>
        <taxon>Kiritimatiellota</taxon>
        <taxon>Kiritimatiellia</taxon>
        <taxon>Kiritimatiellales</taxon>
        <taxon>Pontiellaceae</taxon>
        <taxon>Pontiella</taxon>
    </lineage>
</organism>
<protein>
    <recommendedName>
        <fullName evidence="4">PEP-CTERM protein-sorting domain-containing protein</fullName>
    </recommendedName>
</protein>
<dbReference type="InterPro" id="IPR013424">
    <property type="entry name" value="Ice-binding_C"/>
</dbReference>
<evidence type="ECO:0000313" key="2">
    <source>
        <dbReference type="EMBL" id="VGO18936.1"/>
    </source>
</evidence>
<keyword evidence="1" id="KW-0732">Signal</keyword>
<keyword evidence="3" id="KW-1185">Reference proteome</keyword>
<accession>A0A6C2UI99</accession>
<sequence length="235" mass="25334">MKTILTLIMSLGMLSANAGVIFSTDFTGGTIGEGLDTAYGDTFYKGVNWINQDGYAEGPATDYKLVLTTNAIALNAGDSVTTTVRVKTTGTEVGRIIMDMGIGGDIDFGNKFYTSLKDQSPLFPDSDYVADTWYYLSSTFTKSATSGEFSVTQAAYNDSMTLIGSFSETRTDQTAIYDAETVYVGFRSSKHSEIMGPYQVSSYEISTSAIPEPATLGLITATGLGILFIRRRLLL</sequence>
<dbReference type="EMBL" id="CAAHFH010000001">
    <property type="protein sequence ID" value="VGO18936.1"/>
    <property type="molecule type" value="Genomic_DNA"/>
</dbReference>
<dbReference type="RefSeq" id="WP_136060378.1">
    <property type="nucleotide sequence ID" value="NZ_CAAHFH010000001.1"/>
</dbReference>
<dbReference type="AlphaFoldDB" id="A0A6C2UI99"/>
<proteinExistence type="predicted"/>
<feature type="signal peptide" evidence="1">
    <location>
        <begin position="1"/>
        <end position="18"/>
    </location>
</feature>
<dbReference type="NCBIfam" id="TIGR02595">
    <property type="entry name" value="PEP_CTERM"/>
    <property type="match status" value="1"/>
</dbReference>